<keyword evidence="2" id="KW-1185">Reference proteome</keyword>
<evidence type="ECO:0000313" key="1">
    <source>
        <dbReference type="EMBL" id="KAI6088349.1"/>
    </source>
</evidence>
<dbReference type="EMBL" id="MU394302">
    <property type="protein sequence ID" value="KAI6088349.1"/>
    <property type="molecule type" value="Genomic_DNA"/>
</dbReference>
<proteinExistence type="predicted"/>
<protein>
    <submittedName>
        <fullName evidence="1">FAD/NAD(P)-binding domain-containing protein</fullName>
    </submittedName>
</protein>
<organism evidence="1 2">
    <name type="scientific">Hypoxylon rubiginosum</name>
    <dbReference type="NCBI Taxonomy" id="110542"/>
    <lineage>
        <taxon>Eukaryota</taxon>
        <taxon>Fungi</taxon>
        <taxon>Dikarya</taxon>
        <taxon>Ascomycota</taxon>
        <taxon>Pezizomycotina</taxon>
        <taxon>Sordariomycetes</taxon>
        <taxon>Xylariomycetidae</taxon>
        <taxon>Xylariales</taxon>
        <taxon>Hypoxylaceae</taxon>
        <taxon>Hypoxylon</taxon>
    </lineage>
</organism>
<dbReference type="Proteomes" id="UP001497680">
    <property type="component" value="Unassembled WGS sequence"/>
</dbReference>
<name>A0ACC0D6Y1_9PEZI</name>
<comment type="caution">
    <text evidence="1">The sequence shown here is derived from an EMBL/GenBank/DDBJ whole genome shotgun (WGS) entry which is preliminary data.</text>
</comment>
<evidence type="ECO:0000313" key="2">
    <source>
        <dbReference type="Proteomes" id="UP001497680"/>
    </source>
</evidence>
<gene>
    <name evidence="1" type="ORF">F4821DRAFT_269032</name>
</gene>
<sequence length="396" mass="43574">MHVLIIGGGIVGLTIAQGCRENGIPYTVFERNMEDGRSQGWALTLHWCLNALKRTIGPKAAARLTDAVVDKSLKNDAGNFLFLNCETGETRYKVPPSKLRLRLHRQKLRNVLADGINVEEGKELVSVEEIDDGGVRAHFEDGTYADGAILIGADGNNSNVRKHLLPADHALTPLPVSLTAVVRHFSPEQAAPVRALDPLLFQGLHPKTGNFLWYSIQDCFEEPDGRYSYDALVLISWIVKDPSLDAIPETNMGRIAMMKRRASSFAEPLRSIVMDIPDDLDLTTALKLADFPCREWDNRDGRVTLAGDSAHAMTMYRGEGANHGILDAALLVDQLKEIHRGESDRKAAIDLYEAEMRPRAFAAVMKSREAALVAHDWDAITQDSPIVGARLPPATA</sequence>
<reference evidence="1 2" key="1">
    <citation type="journal article" date="2022" name="New Phytol.">
        <title>Ecological generalism drives hyperdiversity of secondary metabolite gene clusters in xylarialean endophytes.</title>
        <authorList>
            <person name="Franco M.E.E."/>
            <person name="Wisecaver J.H."/>
            <person name="Arnold A.E."/>
            <person name="Ju Y.M."/>
            <person name="Slot J.C."/>
            <person name="Ahrendt S."/>
            <person name="Moore L.P."/>
            <person name="Eastman K.E."/>
            <person name="Scott K."/>
            <person name="Konkel Z."/>
            <person name="Mondo S.J."/>
            <person name="Kuo A."/>
            <person name="Hayes R.D."/>
            <person name="Haridas S."/>
            <person name="Andreopoulos B."/>
            <person name="Riley R."/>
            <person name="LaButti K."/>
            <person name="Pangilinan J."/>
            <person name="Lipzen A."/>
            <person name="Amirebrahimi M."/>
            <person name="Yan J."/>
            <person name="Adam C."/>
            <person name="Keymanesh K."/>
            <person name="Ng V."/>
            <person name="Louie K."/>
            <person name="Northen T."/>
            <person name="Drula E."/>
            <person name="Henrissat B."/>
            <person name="Hsieh H.M."/>
            <person name="Youens-Clark K."/>
            <person name="Lutzoni F."/>
            <person name="Miadlikowska J."/>
            <person name="Eastwood D.C."/>
            <person name="Hamelin R.C."/>
            <person name="Grigoriev I.V."/>
            <person name="U'Ren J.M."/>
        </authorList>
    </citation>
    <scope>NUCLEOTIDE SEQUENCE [LARGE SCALE GENOMIC DNA]</scope>
    <source>
        <strain evidence="1 2">ER1909</strain>
    </source>
</reference>
<accession>A0ACC0D6Y1</accession>